<dbReference type="GO" id="GO:0043162">
    <property type="term" value="P:ubiquitin-dependent protein catabolic process via the multivesicular body sorting pathway"/>
    <property type="evidence" value="ECO:0007669"/>
    <property type="project" value="EnsemblFungi"/>
</dbReference>
<evidence type="ECO:0000256" key="1">
    <source>
        <dbReference type="ARBA" id="ARBA00000707"/>
    </source>
</evidence>
<accession>G8ZPK7</accession>
<dbReference type="PANTHER" id="PTHR21646:SF95">
    <property type="entry name" value="UBIQUITIN CARBOXYL-TERMINAL HYDROLASE 4-RELATED"/>
    <property type="match status" value="1"/>
</dbReference>
<dbReference type="PROSITE" id="PS00973">
    <property type="entry name" value="USP_2"/>
    <property type="match status" value="1"/>
</dbReference>
<comment type="similarity">
    <text evidence="2 7">Belongs to the peptidase C19 family.</text>
</comment>
<dbReference type="Pfam" id="PF00443">
    <property type="entry name" value="UCH"/>
    <property type="match status" value="1"/>
</dbReference>
<evidence type="ECO:0000259" key="10">
    <source>
        <dbReference type="PROSITE" id="PS50235"/>
    </source>
</evidence>
<dbReference type="InterPro" id="IPR038765">
    <property type="entry name" value="Papain-like_cys_pep_sf"/>
</dbReference>
<dbReference type="FunFam" id="3.90.70.10:FF:000115">
    <property type="entry name" value="DOA4p Ubiquitin hydrolase"/>
    <property type="match status" value="1"/>
</dbReference>
<dbReference type="SUPFAM" id="SSF52821">
    <property type="entry name" value="Rhodanese/Cell cycle control phosphatase"/>
    <property type="match status" value="1"/>
</dbReference>
<evidence type="ECO:0000313" key="12">
    <source>
        <dbReference type="Proteomes" id="UP000005627"/>
    </source>
</evidence>
<evidence type="ECO:0000256" key="6">
    <source>
        <dbReference type="ARBA" id="ARBA00022807"/>
    </source>
</evidence>
<dbReference type="PROSITE" id="PS50235">
    <property type="entry name" value="USP_3"/>
    <property type="match status" value="1"/>
</dbReference>
<dbReference type="GO" id="GO:1904669">
    <property type="term" value="P:ATP export"/>
    <property type="evidence" value="ECO:0007669"/>
    <property type="project" value="EnsemblFungi"/>
</dbReference>
<dbReference type="CDD" id="cd02674">
    <property type="entry name" value="Peptidase_C19R"/>
    <property type="match status" value="1"/>
</dbReference>
<keyword evidence="12" id="KW-1185">Reference proteome</keyword>
<dbReference type="SMART" id="SM00450">
    <property type="entry name" value="RHOD"/>
    <property type="match status" value="1"/>
</dbReference>
<dbReference type="eggNOG" id="KOG1868">
    <property type="taxonomic scope" value="Eukaryota"/>
</dbReference>
<organism evidence="11 12">
    <name type="scientific">Torulaspora delbrueckii</name>
    <name type="common">Yeast</name>
    <name type="synonym">Candida colliculosa</name>
    <dbReference type="NCBI Taxonomy" id="4950"/>
    <lineage>
        <taxon>Eukaryota</taxon>
        <taxon>Fungi</taxon>
        <taxon>Dikarya</taxon>
        <taxon>Ascomycota</taxon>
        <taxon>Saccharomycotina</taxon>
        <taxon>Saccharomycetes</taxon>
        <taxon>Saccharomycetales</taxon>
        <taxon>Saccharomycetaceae</taxon>
        <taxon>Torulaspora</taxon>
    </lineage>
</organism>
<dbReference type="GO" id="GO:0016579">
    <property type="term" value="P:protein deubiquitination"/>
    <property type="evidence" value="ECO:0007669"/>
    <property type="project" value="InterPro"/>
</dbReference>
<evidence type="ECO:0000256" key="8">
    <source>
        <dbReference type="SAM" id="Coils"/>
    </source>
</evidence>
<dbReference type="GO" id="GO:0000502">
    <property type="term" value="C:proteasome complex"/>
    <property type="evidence" value="ECO:0007669"/>
    <property type="project" value="EnsemblFungi"/>
</dbReference>
<feature type="domain" description="USP" evidence="10">
    <location>
        <begin position="463"/>
        <end position="822"/>
    </location>
</feature>
<dbReference type="Pfam" id="PF00581">
    <property type="entry name" value="Rhodanese"/>
    <property type="match status" value="1"/>
</dbReference>
<dbReference type="MEROPS" id="C19.005"/>
<name>G8ZPK7_TORDE</name>
<dbReference type="STRING" id="1076872.G8ZPK7"/>
<comment type="catalytic activity">
    <reaction evidence="1 7">
        <text>Thiol-dependent hydrolysis of ester, thioester, amide, peptide and isopeptide bonds formed by the C-terminal Gly of ubiquitin (a 76-residue protein attached to proteins as an intracellular targeting signal).</text>
        <dbReference type="EC" id="3.4.19.12"/>
    </reaction>
</comment>
<proteinExistence type="inferred from homology"/>
<feature type="region of interest" description="Disordered" evidence="9">
    <location>
        <begin position="343"/>
        <end position="385"/>
    </location>
</feature>
<dbReference type="Proteomes" id="UP000005627">
    <property type="component" value="Chromosome 2"/>
</dbReference>
<dbReference type="PROSITE" id="PS00972">
    <property type="entry name" value="USP_1"/>
    <property type="match status" value="1"/>
</dbReference>
<dbReference type="InterPro" id="IPR028889">
    <property type="entry name" value="USP"/>
</dbReference>
<keyword evidence="5 7" id="KW-0378">Hydrolase</keyword>
<dbReference type="GO" id="GO:0010995">
    <property type="term" value="P:free ubiquitin chain depolymerization"/>
    <property type="evidence" value="ECO:0007669"/>
    <property type="project" value="EnsemblFungi"/>
</dbReference>
<evidence type="ECO:0000313" key="11">
    <source>
        <dbReference type="EMBL" id="CCE90551.1"/>
    </source>
</evidence>
<reference evidence="11 12" key="1">
    <citation type="journal article" date="2011" name="Proc. Natl. Acad. Sci. U.S.A.">
        <title>Evolutionary erosion of yeast sex chromosomes by mating-type switching accidents.</title>
        <authorList>
            <person name="Gordon J.L."/>
            <person name="Armisen D."/>
            <person name="Proux-Wera E."/>
            <person name="Oheigeartaigh S.S."/>
            <person name="Byrne K.P."/>
            <person name="Wolfe K.H."/>
        </authorList>
    </citation>
    <scope>NUCLEOTIDE SEQUENCE [LARGE SCALE GENOMIC DNA]</scope>
    <source>
        <strain evidence="12">ATCC 10662 / CBS 1146 / NBRC 0425 / NCYC 2629 / NRRL Y-866</strain>
    </source>
</reference>
<protein>
    <recommendedName>
        <fullName evidence="7">Ubiquitin carboxyl-terminal hydrolase</fullName>
        <ecNumber evidence="7">3.4.19.12</ecNumber>
    </recommendedName>
</protein>
<dbReference type="GeneID" id="11504630"/>
<gene>
    <name evidence="11" type="primary">TDEL0B04220</name>
    <name evidence="11" type="ORF">TDEL_0B04220</name>
</gene>
<feature type="compositionally biased region" description="Polar residues" evidence="9">
    <location>
        <begin position="365"/>
        <end position="381"/>
    </location>
</feature>
<dbReference type="KEGG" id="tdl:TDEL_0B04220"/>
<dbReference type="InterPro" id="IPR036873">
    <property type="entry name" value="Rhodanese-like_dom_sf"/>
</dbReference>
<dbReference type="InterPro" id="IPR001394">
    <property type="entry name" value="Peptidase_C19_UCH"/>
</dbReference>
<dbReference type="Gene3D" id="3.90.70.10">
    <property type="entry name" value="Cysteine proteinases"/>
    <property type="match status" value="1"/>
</dbReference>
<keyword evidence="8" id="KW-0175">Coiled coil</keyword>
<dbReference type="Gene3D" id="3.40.250.10">
    <property type="entry name" value="Rhodanese-like domain"/>
    <property type="match status" value="1"/>
</dbReference>
<dbReference type="SUPFAM" id="SSF54001">
    <property type="entry name" value="Cysteine proteinases"/>
    <property type="match status" value="1"/>
</dbReference>
<dbReference type="AlphaFoldDB" id="G8ZPK7"/>
<keyword evidence="3 7" id="KW-0645">Protease</keyword>
<evidence type="ECO:0000256" key="5">
    <source>
        <dbReference type="ARBA" id="ARBA00022801"/>
    </source>
</evidence>
<sequence length="825" mass="93735">MTETKSESTMTVRSKHCKTLARLSRIAEQFLDQDETSGKRKDDEMMALLQRCLDILETYRDECKKLKTREGRLSQDELYETYESAYVYYKIVHNTVLNKVPNLKQFQVVKKQTNTNDRQLMEIYNMLVKSLLNDEKIGQIKAFLKENSKPDVEMVLNTGSTISSSHLQQLIDSHNDSTLLIDLRQRGEFSKLHINAKNVICIEPISFKAQYTDLEIEKKSLITSPKEEIGLFRARDTFKFIVLYTSEDKESHSRSFDLQQQAILLDLLINHSFAKPLNANTRVYVLKAGFSNWVSEGRQCIGEEHHGTYTNGATFPELTFSIGGSLKVRQDIQEQPPLLSNGAYLSASSASSSPHLSPSNHYSRLNRSTQYPQTPQLTAGSNGAHYPGPLLPIDNAVSPMANHIPKLRAPRVFTADNEAIVPVKMNDLSKPPSQAIPPLPKFPSRESSPALGSANKYDLDFAVGLENMGNSCYINCIVQCLLGTHELTNIFLNKSYERHINMNSRLGSKGVLAKYFAKLTHSMYQNASHKLNEKGKPVQPMEFKMACGTINSLFRESGQQDCQEFCQFLLDGLHEDLNQCGGNPPLKELSDEAEKMREKLSLRIASSIEWERFLTTDFSVIVDLFQGQYASQLRCQVCGLTSTTYQPFSVLSVPVPHAKSCNIIDCFKEFTKVEKLETDEQWSCPRCKKKQPSTKKLTITRLPRNLIIHLKRFDNMMNKNNVFVKYPFTLDLTPYWANDFDGRLPPGVTEELPTRGQSPPFNYKLYGIASHVGSLYGGHYTSYVDKGPKRGWCYFDDTSFRPVRNATECITPNAYVLFYHRVYQV</sequence>
<dbReference type="InterPro" id="IPR001763">
    <property type="entry name" value="Rhodanese-like_dom"/>
</dbReference>
<evidence type="ECO:0000256" key="9">
    <source>
        <dbReference type="SAM" id="MobiDB-lite"/>
    </source>
</evidence>
<feature type="compositionally biased region" description="Low complexity" evidence="9">
    <location>
        <begin position="343"/>
        <end position="363"/>
    </location>
</feature>
<dbReference type="InterPro" id="IPR018200">
    <property type="entry name" value="USP_CS"/>
</dbReference>
<dbReference type="RefSeq" id="XP_003679762.1">
    <property type="nucleotide sequence ID" value="XM_003679714.1"/>
</dbReference>
<dbReference type="OrthoDB" id="292964at2759"/>
<feature type="coiled-coil region" evidence="8">
    <location>
        <begin position="49"/>
        <end position="76"/>
    </location>
</feature>
<keyword evidence="6 7" id="KW-0788">Thiol protease</keyword>
<evidence type="ECO:0000256" key="2">
    <source>
        <dbReference type="ARBA" id="ARBA00009085"/>
    </source>
</evidence>
<dbReference type="HOGENOM" id="CLU_005922_1_0_1"/>
<dbReference type="PANTHER" id="PTHR21646">
    <property type="entry name" value="UBIQUITIN CARBOXYL-TERMINAL HYDROLASE"/>
    <property type="match status" value="1"/>
</dbReference>
<keyword evidence="4 7" id="KW-0833">Ubl conjugation pathway</keyword>
<evidence type="ECO:0000256" key="4">
    <source>
        <dbReference type="ARBA" id="ARBA00022786"/>
    </source>
</evidence>
<dbReference type="GO" id="GO:0004843">
    <property type="term" value="F:cysteine-type deubiquitinase activity"/>
    <property type="evidence" value="ECO:0007669"/>
    <property type="project" value="UniProtKB-UniRule"/>
</dbReference>
<evidence type="ECO:0000256" key="3">
    <source>
        <dbReference type="ARBA" id="ARBA00022670"/>
    </source>
</evidence>
<dbReference type="GO" id="GO:0010008">
    <property type="term" value="C:endosome membrane"/>
    <property type="evidence" value="ECO:0007669"/>
    <property type="project" value="GOC"/>
</dbReference>
<dbReference type="EC" id="3.4.19.12" evidence="7"/>
<dbReference type="InterPro" id="IPR050185">
    <property type="entry name" value="Ub_carboxyl-term_hydrolase"/>
</dbReference>
<dbReference type="GO" id="GO:0006897">
    <property type="term" value="P:endocytosis"/>
    <property type="evidence" value="ECO:0007669"/>
    <property type="project" value="EnsemblFungi"/>
</dbReference>
<dbReference type="EMBL" id="HE616743">
    <property type="protein sequence ID" value="CCE90551.1"/>
    <property type="molecule type" value="Genomic_DNA"/>
</dbReference>
<evidence type="ECO:0000256" key="7">
    <source>
        <dbReference type="RuleBase" id="RU366025"/>
    </source>
</evidence>
<dbReference type="InParanoid" id="G8ZPK7"/>
<dbReference type="FunCoup" id="G8ZPK7">
    <property type="interactions" value="158"/>
</dbReference>
<dbReference type="GO" id="GO:0070676">
    <property type="term" value="P:intralumenal vesicle formation"/>
    <property type="evidence" value="ECO:0007669"/>
    <property type="project" value="EnsemblFungi"/>
</dbReference>
<dbReference type="GO" id="GO:0006275">
    <property type="term" value="P:regulation of DNA replication"/>
    <property type="evidence" value="ECO:0007669"/>
    <property type="project" value="EnsemblFungi"/>
</dbReference>